<dbReference type="EMBL" id="CP062942">
    <property type="protein sequence ID" value="QOL52267.1"/>
    <property type="molecule type" value="Genomic_DNA"/>
</dbReference>
<feature type="transmembrane region" description="Helical" evidence="1">
    <location>
        <begin position="202"/>
        <end position="228"/>
    </location>
</feature>
<feature type="transmembrane region" description="Helical" evidence="1">
    <location>
        <begin position="240"/>
        <end position="260"/>
    </location>
</feature>
<feature type="transmembrane region" description="Helical" evidence="1">
    <location>
        <begin position="51"/>
        <end position="71"/>
    </location>
</feature>
<geneLocation type="plasmid" evidence="2 3">
    <name>unnamed1</name>
</geneLocation>
<proteinExistence type="predicted"/>
<dbReference type="AlphaFoldDB" id="A0A7L9UBJ9"/>
<dbReference type="Proteomes" id="UP000593875">
    <property type="component" value="Plasmid unnamed1"/>
</dbReference>
<keyword evidence="2" id="KW-0614">Plasmid</keyword>
<organism evidence="2 3">
    <name type="scientific">Massilia litorea</name>
    <dbReference type="NCBI Taxonomy" id="2769491"/>
    <lineage>
        <taxon>Bacteria</taxon>
        <taxon>Pseudomonadati</taxon>
        <taxon>Pseudomonadota</taxon>
        <taxon>Betaproteobacteria</taxon>
        <taxon>Burkholderiales</taxon>
        <taxon>Oxalobacteraceae</taxon>
        <taxon>Telluria group</taxon>
        <taxon>Massilia</taxon>
    </lineage>
</organism>
<keyword evidence="3" id="KW-1185">Reference proteome</keyword>
<feature type="transmembrane region" description="Helical" evidence="1">
    <location>
        <begin position="109"/>
        <end position="126"/>
    </location>
</feature>
<gene>
    <name evidence="2" type="ORF">LPB04_23415</name>
</gene>
<feature type="transmembrane region" description="Helical" evidence="1">
    <location>
        <begin position="138"/>
        <end position="155"/>
    </location>
</feature>
<reference evidence="2 3" key="1">
    <citation type="submission" date="2020-10" db="EMBL/GenBank/DDBJ databases">
        <title>Genome sequencing of Massilia sp. LPB0304.</title>
        <authorList>
            <person name="Kim J."/>
        </authorList>
    </citation>
    <scope>NUCLEOTIDE SEQUENCE [LARGE SCALE GENOMIC DNA]</scope>
    <source>
        <strain evidence="2 3">LPB0304</strain>
        <plasmid evidence="2 3">unnamed1</plasmid>
    </source>
</reference>
<evidence type="ECO:0000313" key="2">
    <source>
        <dbReference type="EMBL" id="QOL52267.1"/>
    </source>
</evidence>
<dbReference type="KEGG" id="mlir:LPB04_23415"/>
<feature type="transmembrane region" description="Helical" evidence="1">
    <location>
        <begin position="83"/>
        <end position="103"/>
    </location>
</feature>
<dbReference type="GO" id="GO:0016874">
    <property type="term" value="F:ligase activity"/>
    <property type="evidence" value="ECO:0007669"/>
    <property type="project" value="UniProtKB-KW"/>
</dbReference>
<keyword evidence="1" id="KW-0812">Transmembrane</keyword>
<keyword evidence="2" id="KW-0436">Ligase</keyword>
<feature type="transmembrane region" description="Helical" evidence="1">
    <location>
        <begin position="323"/>
        <end position="344"/>
    </location>
</feature>
<evidence type="ECO:0000256" key="1">
    <source>
        <dbReference type="SAM" id="Phobius"/>
    </source>
</evidence>
<keyword evidence="1" id="KW-1133">Transmembrane helix</keyword>
<feature type="transmembrane region" description="Helical" evidence="1">
    <location>
        <begin position="356"/>
        <end position="373"/>
    </location>
</feature>
<evidence type="ECO:0000313" key="3">
    <source>
        <dbReference type="Proteomes" id="UP000593875"/>
    </source>
</evidence>
<sequence>MRINYGRASTTVNDGKILNLARAAFLLLFPGFFFYHTLIGVGAMRALLGGYFAAVSILLFIPIGYAYWSTVKASGYRVAPTDVQFGFFLAYFLIVVAINAAFGADTVTVKSHLLSVLYFVNIYLIFKSIDFSDRKTIAFAVVSLLLMSAIIFFFSSGGSFQPGQVGSPKDPEKVATYQGFARSYALTFVSVVCFIKSRLLRLILYVMAAVAMFLNSARSELIGVLFVLPLIEIYRARNALHIFFIVLSIIILVVVGPQGVMTHLPENRVWELFDLSHSESASSRYNLTQRALQTIVEHPVLGAYASYPSGAYSHNILSAWVDLGLFGFVYLFFMLMTATVKLFAQGWLLKVRSSQFLLACSLMCMSLLLLFTAKTFDDMFAGAAMGAYANYRARSK</sequence>
<keyword evidence="1" id="KW-0472">Membrane</keyword>
<dbReference type="RefSeq" id="WP_193689230.1">
    <property type="nucleotide sequence ID" value="NZ_CP062942.1"/>
</dbReference>
<name>A0A7L9UBJ9_9BURK</name>
<accession>A0A7L9UBJ9</accession>
<protein>
    <submittedName>
        <fullName evidence="2">O-antigen ligase family protein</fullName>
    </submittedName>
</protein>
<feature type="transmembrane region" description="Helical" evidence="1">
    <location>
        <begin position="20"/>
        <end position="39"/>
    </location>
</feature>
<feature type="transmembrane region" description="Helical" evidence="1">
    <location>
        <begin position="175"/>
        <end position="195"/>
    </location>
</feature>